<name>A0A9D1MM06_9FIRM</name>
<dbReference type="GO" id="GO:0005737">
    <property type="term" value="C:cytoplasm"/>
    <property type="evidence" value="ECO:0007669"/>
    <property type="project" value="TreeGrafter"/>
</dbReference>
<dbReference type="Gene3D" id="3.40.50.20">
    <property type="match status" value="1"/>
</dbReference>
<evidence type="ECO:0000259" key="5">
    <source>
        <dbReference type="PROSITE" id="PS50975"/>
    </source>
</evidence>
<proteinExistence type="predicted"/>
<comment type="caution">
    <text evidence="6">The sequence shown here is derived from an EMBL/GenBank/DDBJ whole genome shotgun (WGS) entry which is preliminary data.</text>
</comment>
<keyword evidence="2 4" id="KW-0547">Nucleotide-binding</keyword>
<dbReference type="InterPro" id="IPR004666">
    <property type="entry name" value="Rp_bS6_RimK/Lys_biosynth_LsyX"/>
</dbReference>
<dbReference type="InterPro" id="IPR013651">
    <property type="entry name" value="ATP-grasp_RimK-type"/>
</dbReference>
<evidence type="ECO:0000256" key="3">
    <source>
        <dbReference type="ARBA" id="ARBA00022840"/>
    </source>
</evidence>
<keyword evidence="3 4" id="KW-0067">ATP-binding</keyword>
<dbReference type="NCBIfam" id="TIGR00768">
    <property type="entry name" value="rimK_fam"/>
    <property type="match status" value="1"/>
</dbReference>
<keyword evidence="1" id="KW-0479">Metal-binding</keyword>
<evidence type="ECO:0000256" key="2">
    <source>
        <dbReference type="ARBA" id="ARBA00022741"/>
    </source>
</evidence>
<feature type="domain" description="ATP-grasp" evidence="5">
    <location>
        <begin position="97"/>
        <end position="285"/>
    </location>
</feature>
<evidence type="ECO:0000256" key="1">
    <source>
        <dbReference type="ARBA" id="ARBA00022723"/>
    </source>
</evidence>
<dbReference type="Gene3D" id="3.30.1490.20">
    <property type="entry name" value="ATP-grasp fold, A domain"/>
    <property type="match status" value="1"/>
</dbReference>
<evidence type="ECO:0000313" key="6">
    <source>
        <dbReference type="EMBL" id="HIU62709.1"/>
    </source>
</evidence>
<reference evidence="6" key="1">
    <citation type="submission" date="2020-10" db="EMBL/GenBank/DDBJ databases">
        <authorList>
            <person name="Gilroy R."/>
        </authorList>
    </citation>
    <scope>NUCLEOTIDE SEQUENCE</scope>
    <source>
        <strain evidence="6">9366</strain>
    </source>
</reference>
<dbReference type="PROSITE" id="PS50975">
    <property type="entry name" value="ATP_GRASP"/>
    <property type="match status" value="1"/>
</dbReference>
<dbReference type="PANTHER" id="PTHR21621:SF0">
    <property type="entry name" value="BETA-CITRYLGLUTAMATE SYNTHASE B-RELATED"/>
    <property type="match status" value="1"/>
</dbReference>
<dbReference type="GO" id="GO:0072590">
    <property type="term" value="F:N-acetyl-L-aspartate-L-glutamate ligase activity"/>
    <property type="evidence" value="ECO:0007669"/>
    <property type="project" value="TreeGrafter"/>
</dbReference>
<dbReference type="Pfam" id="PF08443">
    <property type="entry name" value="RimK"/>
    <property type="match status" value="1"/>
</dbReference>
<reference evidence="6" key="2">
    <citation type="journal article" date="2021" name="PeerJ">
        <title>Extensive microbial diversity within the chicken gut microbiome revealed by metagenomics and culture.</title>
        <authorList>
            <person name="Gilroy R."/>
            <person name="Ravi A."/>
            <person name="Getino M."/>
            <person name="Pursley I."/>
            <person name="Horton D.L."/>
            <person name="Alikhan N.F."/>
            <person name="Baker D."/>
            <person name="Gharbi K."/>
            <person name="Hall N."/>
            <person name="Watson M."/>
            <person name="Adriaenssens E.M."/>
            <person name="Foster-Nyarko E."/>
            <person name="Jarju S."/>
            <person name="Secka A."/>
            <person name="Antonio M."/>
            <person name="Oren A."/>
            <person name="Chaudhuri R.R."/>
            <person name="La Ragione R."/>
            <person name="Hildebrand F."/>
            <person name="Pallen M.J."/>
        </authorList>
    </citation>
    <scope>NUCLEOTIDE SEQUENCE</scope>
    <source>
        <strain evidence="6">9366</strain>
    </source>
</reference>
<dbReference type="InterPro" id="IPR011761">
    <property type="entry name" value="ATP-grasp"/>
</dbReference>
<evidence type="ECO:0000256" key="4">
    <source>
        <dbReference type="PROSITE-ProRule" id="PRU00409"/>
    </source>
</evidence>
<dbReference type="PANTHER" id="PTHR21621">
    <property type="entry name" value="RIBOSOMAL PROTEIN S6 MODIFICATION PROTEIN"/>
    <property type="match status" value="1"/>
</dbReference>
<dbReference type="GO" id="GO:0005524">
    <property type="term" value="F:ATP binding"/>
    <property type="evidence" value="ECO:0007669"/>
    <property type="project" value="UniProtKB-UniRule"/>
</dbReference>
<dbReference type="SUPFAM" id="SSF56059">
    <property type="entry name" value="Glutathione synthetase ATP-binding domain-like"/>
    <property type="match status" value="1"/>
</dbReference>
<protein>
    <submittedName>
        <fullName evidence="6">RimK family alpha-L-glutamate ligase</fullName>
    </submittedName>
</protein>
<sequence>MKGLILTNAYSLLPQVEYQCARLKEEFAKLGVSVVAAKNCSPAFIKDGEISRLEEDFDFCVYLDKDKYASYMLEKSGLRLFNRAAAIEKCDDKMTTAITLAGSGIPLPETLPAPLCYREGASPLPSLFDKAELLLGYPMVVKSCYGSMGNGVFKAENRARLNEICSRLVMSPHLFQKFVAESAGRDLRVIVVGGKAIACMERKSESDFRSNLAAGGKGSKAELSSEIRQIAEKAASLLDLDYCGVDILTGKNCLYLCEVNSNAFFDGIERITGVNVAKAFAEHILSSISPRPCR</sequence>
<evidence type="ECO:0000313" key="7">
    <source>
        <dbReference type="Proteomes" id="UP000824145"/>
    </source>
</evidence>
<dbReference type="InterPro" id="IPR013815">
    <property type="entry name" value="ATP_grasp_subdomain_1"/>
</dbReference>
<dbReference type="EMBL" id="DVNJ01000015">
    <property type="protein sequence ID" value="HIU62709.1"/>
    <property type="molecule type" value="Genomic_DNA"/>
</dbReference>
<accession>A0A9D1MM06</accession>
<keyword evidence="6" id="KW-0436">Ligase</keyword>
<dbReference type="GO" id="GO:0046872">
    <property type="term" value="F:metal ion binding"/>
    <property type="evidence" value="ECO:0007669"/>
    <property type="project" value="UniProtKB-KW"/>
</dbReference>
<dbReference type="Proteomes" id="UP000824145">
    <property type="component" value="Unassembled WGS sequence"/>
</dbReference>
<dbReference type="Gene3D" id="3.30.470.20">
    <property type="entry name" value="ATP-grasp fold, B domain"/>
    <property type="match status" value="1"/>
</dbReference>
<dbReference type="AlphaFoldDB" id="A0A9D1MM06"/>
<gene>
    <name evidence="6" type="ORF">IAB07_02935</name>
</gene>
<organism evidence="6 7">
    <name type="scientific">Candidatus Caccalectryoclostridium excrementigallinarum</name>
    <dbReference type="NCBI Taxonomy" id="2840710"/>
    <lineage>
        <taxon>Bacteria</taxon>
        <taxon>Bacillati</taxon>
        <taxon>Bacillota</taxon>
        <taxon>Clostridia</taxon>
        <taxon>Christensenellales</taxon>
        <taxon>Christensenellaceae</taxon>
        <taxon>Christensenellaceae incertae sedis</taxon>
        <taxon>Candidatus Caccalectryoclostridium</taxon>
    </lineage>
</organism>